<dbReference type="HOGENOM" id="CLU_1689799_0_0_1"/>
<sequence length="156" mass="17554">MIYGQDETFMSPFTKGKRTRCSQKKKRMRPSWPSSQRGRGRDADGGRGGHFLSQLGNKQLVAKNIATTSGSGLNTDHPMNKEFMTLCNPNSSDPKGKGKIAQPNIQPPQEIENFKLKDFSDLENFMEKTFKGNNLKPLKVNGLSGEESSRNMEFFY</sequence>
<dbReference type="AlphaFoldDB" id="M1DG73"/>
<protein>
    <submittedName>
        <fullName evidence="2">Uncharacterized protein</fullName>
    </submittedName>
</protein>
<name>M1DG73_SOLTU</name>
<feature type="compositionally biased region" description="Basic residues" evidence="1">
    <location>
        <begin position="15"/>
        <end position="29"/>
    </location>
</feature>
<dbReference type="InParanoid" id="M1DG73"/>
<reference evidence="3" key="1">
    <citation type="journal article" date="2011" name="Nature">
        <title>Genome sequence and analysis of the tuber crop potato.</title>
        <authorList>
            <consortium name="The Potato Genome Sequencing Consortium"/>
        </authorList>
    </citation>
    <scope>NUCLEOTIDE SEQUENCE [LARGE SCALE GENOMIC DNA]</scope>
    <source>
        <strain evidence="3">cv. DM1-3 516 R44</strain>
    </source>
</reference>
<proteinExistence type="predicted"/>
<keyword evidence="3" id="KW-1185">Reference proteome</keyword>
<evidence type="ECO:0000256" key="1">
    <source>
        <dbReference type="SAM" id="MobiDB-lite"/>
    </source>
</evidence>
<dbReference type="EnsemblPlants" id="PGSC0003DMT400088545">
    <property type="protein sequence ID" value="PGSC0003DMT400088545"/>
    <property type="gene ID" value="PGSC0003DMG400038116"/>
</dbReference>
<accession>M1DG73</accession>
<organism evidence="2 3">
    <name type="scientific">Solanum tuberosum</name>
    <name type="common">Potato</name>
    <dbReference type="NCBI Taxonomy" id="4113"/>
    <lineage>
        <taxon>Eukaryota</taxon>
        <taxon>Viridiplantae</taxon>
        <taxon>Streptophyta</taxon>
        <taxon>Embryophyta</taxon>
        <taxon>Tracheophyta</taxon>
        <taxon>Spermatophyta</taxon>
        <taxon>Magnoliopsida</taxon>
        <taxon>eudicotyledons</taxon>
        <taxon>Gunneridae</taxon>
        <taxon>Pentapetalae</taxon>
        <taxon>asterids</taxon>
        <taxon>lamiids</taxon>
        <taxon>Solanales</taxon>
        <taxon>Solanaceae</taxon>
        <taxon>Solanoideae</taxon>
        <taxon>Solaneae</taxon>
        <taxon>Solanum</taxon>
    </lineage>
</organism>
<dbReference type="Proteomes" id="UP000011115">
    <property type="component" value="Unassembled WGS sequence"/>
</dbReference>
<reference evidence="2" key="2">
    <citation type="submission" date="2015-06" db="UniProtKB">
        <authorList>
            <consortium name="EnsemblPlants"/>
        </authorList>
    </citation>
    <scope>IDENTIFICATION</scope>
    <source>
        <strain evidence="2">DM1-3 516 R44</strain>
    </source>
</reference>
<evidence type="ECO:0000313" key="2">
    <source>
        <dbReference type="EnsemblPlants" id="PGSC0003DMT400088545"/>
    </source>
</evidence>
<evidence type="ECO:0000313" key="3">
    <source>
        <dbReference type="Proteomes" id="UP000011115"/>
    </source>
</evidence>
<dbReference type="PaxDb" id="4113-PGSC0003DMT400088545"/>
<feature type="region of interest" description="Disordered" evidence="1">
    <location>
        <begin position="68"/>
        <end position="108"/>
    </location>
</feature>
<dbReference type="Gramene" id="PGSC0003DMT400088545">
    <property type="protein sequence ID" value="PGSC0003DMT400088545"/>
    <property type="gene ID" value="PGSC0003DMG400038116"/>
</dbReference>
<feature type="region of interest" description="Disordered" evidence="1">
    <location>
        <begin position="1"/>
        <end position="54"/>
    </location>
</feature>